<dbReference type="Pfam" id="PF07963">
    <property type="entry name" value="N_methyl"/>
    <property type="match status" value="1"/>
</dbReference>
<reference evidence="1 2" key="1">
    <citation type="submission" date="2020-12" db="EMBL/GenBank/DDBJ databases">
        <title>Sulforoseuscoccus oceanibium gen. nov., sp. nov., a representative of the phylum Verrucomicrobia with special cytoplasmic membrane, and proposal of Sulforoseuscoccusaceae fam. nov.</title>
        <authorList>
            <person name="Xi F."/>
        </authorList>
    </citation>
    <scope>NUCLEOTIDE SEQUENCE [LARGE SCALE GENOMIC DNA]</scope>
    <source>
        <strain evidence="1 2">T37</strain>
    </source>
</reference>
<sequence length="304" mass="33178">MIAPSSQNPTAGRRGFSLIELLISMTITSVILLVMLSLTATVADTWRKSRNKLFSNATARGAFERIATDLDSAYFVSRLENAEWFRVLPDKSGLANGVVASGEDPTWLMFFTSPTDRSSDAPGDVVTMSYRLVEQDPVEENGDFPLYSLYRAFPVDYANIDNAAKVTFDEVLGKPDLTAYWKSGAGEAFSRDSAYLLATNVVDFQVVPMLRDATGKLVKVAPGTEVSVTSEGVVANGVNLSANGVGALLYGVEVNLTVLDEGAIERVRDGTYEGTEPEEFLQKRSRTYSRFIKLLPESELDLAI</sequence>
<dbReference type="KEGG" id="soa:G3M56_010400"/>
<accession>A0A6B3L5B4</accession>
<protein>
    <submittedName>
        <fullName evidence="1">Prepilin-type N-terminal cleavage/methylation domain-containing protein</fullName>
    </submittedName>
</protein>
<dbReference type="InterPro" id="IPR012902">
    <property type="entry name" value="N_methyl_site"/>
</dbReference>
<dbReference type="Proteomes" id="UP000475117">
    <property type="component" value="Chromosome"/>
</dbReference>
<keyword evidence="2" id="KW-1185">Reference proteome</keyword>
<evidence type="ECO:0000313" key="2">
    <source>
        <dbReference type="Proteomes" id="UP000475117"/>
    </source>
</evidence>
<organism evidence="1 2">
    <name type="scientific">Sulfuriroseicoccus oceanibius</name>
    <dbReference type="NCBI Taxonomy" id="2707525"/>
    <lineage>
        <taxon>Bacteria</taxon>
        <taxon>Pseudomonadati</taxon>
        <taxon>Verrucomicrobiota</taxon>
        <taxon>Verrucomicrobiia</taxon>
        <taxon>Verrucomicrobiales</taxon>
        <taxon>Verrucomicrobiaceae</taxon>
        <taxon>Sulfuriroseicoccus</taxon>
    </lineage>
</organism>
<proteinExistence type="predicted"/>
<dbReference type="RefSeq" id="WP_164362242.1">
    <property type="nucleotide sequence ID" value="NZ_CP066776.1"/>
</dbReference>
<dbReference type="EMBL" id="CP066776">
    <property type="protein sequence ID" value="QQL44295.1"/>
    <property type="molecule type" value="Genomic_DNA"/>
</dbReference>
<evidence type="ECO:0000313" key="1">
    <source>
        <dbReference type="EMBL" id="QQL44295.1"/>
    </source>
</evidence>
<dbReference type="AlphaFoldDB" id="A0A6B3L5B4"/>
<dbReference type="PROSITE" id="PS00409">
    <property type="entry name" value="PROKAR_NTER_METHYL"/>
    <property type="match status" value="1"/>
</dbReference>
<dbReference type="NCBIfam" id="TIGR02532">
    <property type="entry name" value="IV_pilin_GFxxxE"/>
    <property type="match status" value="1"/>
</dbReference>
<name>A0A6B3L5B4_9BACT</name>
<gene>
    <name evidence="1" type="ORF">G3M56_010400</name>
</gene>